<evidence type="ECO:0000313" key="2">
    <source>
        <dbReference type="Proteomes" id="UP000039865"/>
    </source>
</evidence>
<dbReference type="Proteomes" id="UP000039865">
    <property type="component" value="Unassembled WGS sequence"/>
</dbReference>
<dbReference type="EMBL" id="CCKQ01016196">
    <property type="protein sequence ID" value="CDW88071.1"/>
    <property type="molecule type" value="Genomic_DNA"/>
</dbReference>
<accession>A0A078B166</accession>
<proteinExistence type="predicted"/>
<protein>
    <submittedName>
        <fullName evidence="1">Uncharacterized protein</fullName>
    </submittedName>
</protein>
<name>A0A078B166_STYLE</name>
<organism evidence="1 2">
    <name type="scientific">Stylonychia lemnae</name>
    <name type="common">Ciliate</name>
    <dbReference type="NCBI Taxonomy" id="5949"/>
    <lineage>
        <taxon>Eukaryota</taxon>
        <taxon>Sar</taxon>
        <taxon>Alveolata</taxon>
        <taxon>Ciliophora</taxon>
        <taxon>Intramacronucleata</taxon>
        <taxon>Spirotrichea</taxon>
        <taxon>Stichotrichia</taxon>
        <taxon>Sporadotrichida</taxon>
        <taxon>Oxytrichidae</taxon>
        <taxon>Stylonychinae</taxon>
        <taxon>Stylonychia</taxon>
    </lineage>
</organism>
<reference evidence="1 2" key="1">
    <citation type="submission" date="2014-06" db="EMBL/GenBank/DDBJ databases">
        <authorList>
            <person name="Swart Estienne"/>
        </authorList>
    </citation>
    <scope>NUCLEOTIDE SEQUENCE [LARGE SCALE GENOMIC DNA]</scope>
    <source>
        <strain evidence="1 2">130c</strain>
    </source>
</reference>
<sequence length="184" mass="21328">MIASHKALLVHNFTVLLDSSDLQHKKLRLRPFKATTLDNFYATQGSLNRLMIYFVSTTKIQVGKQDECQQYLWKQLLILDFRGSRSVQSLLLIIREGKIQILLDSPFSHQFPNWFKFVQVILELVVNTLDSNLFRSNLQIHQSMNFDSAEQSGVSGLNNFNPKYWICNGLIWRLLVGELSPRNN</sequence>
<keyword evidence="2" id="KW-1185">Reference proteome</keyword>
<evidence type="ECO:0000313" key="1">
    <source>
        <dbReference type="EMBL" id="CDW88071.1"/>
    </source>
</evidence>
<dbReference type="AlphaFoldDB" id="A0A078B166"/>
<gene>
    <name evidence="1" type="primary">Contig4523.g4829</name>
    <name evidence="1" type="ORF">STYLEM_17187</name>
</gene>
<dbReference type="InParanoid" id="A0A078B166"/>